<dbReference type="GO" id="GO:0003677">
    <property type="term" value="F:DNA binding"/>
    <property type="evidence" value="ECO:0007669"/>
    <property type="project" value="InterPro"/>
</dbReference>
<name>A0A5C7GRT9_9ROSI</name>
<keyword evidence="1" id="KW-0479">Metal-binding</keyword>
<protein>
    <recommendedName>
        <fullName evidence="7">BED-type domain-containing protein</fullName>
    </recommendedName>
</protein>
<comment type="caution">
    <text evidence="8">The sequence shown here is derived from an EMBL/GenBank/DDBJ whole genome shotgun (WGS) entry which is preliminary data.</text>
</comment>
<feature type="coiled-coil region" evidence="5">
    <location>
        <begin position="354"/>
        <end position="388"/>
    </location>
</feature>
<reference evidence="9" key="1">
    <citation type="journal article" date="2019" name="Gigascience">
        <title>De novo genome assembly of the endangered Acer yangbiense, a plant species with extremely small populations endemic to Yunnan Province, China.</title>
        <authorList>
            <person name="Yang J."/>
            <person name="Wariss H.M."/>
            <person name="Tao L."/>
            <person name="Zhang R."/>
            <person name="Yun Q."/>
            <person name="Hollingsworth P."/>
            <person name="Dao Z."/>
            <person name="Luo G."/>
            <person name="Guo H."/>
            <person name="Ma Y."/>
            <person name="Sun W."/>
        </authorList>
    </citation>
    <scope>NUCLEOTIDE SEQUENCE [LARGE SCALE GENOMIC DNA]</scope>
    <source>
        <strain evidence="9">cv. Malutang</strain>
    </source>
</reference>
<dbReference type="SUPFAM" id="SSF57667">
    <property type="entry name" value="beta-beta-alpha zinc fingers"/>
    <property type="match status" value="1"/>
</dbReference>
<dbReference type="SMART" id="SM00614">
    <property type="entry name" value="ZnF_BED"/>
    <property type="match status" value="1"/>
</dbReference>
<evidence type="ECO:0000256" key="5">
    <source>
        <dbReference type="SAM" id="Coils"/>
    </source>
</evidence>
<dbReference type="Proteomes" id="UP000323000">
    <property type="component" value="Chromosome 13"/>
</dbReference>
<feature type="compositionally biased region" description="Polar residues" evidence="6">
    <location>
        <begin position="132"/>
        <end position="151"/>
    </location>
</feature>
<organism evidence="8 9">
    <name type="scientific">Acer yangbiense</name>
    <dbReference type="NCBI Taxonomy" id="1000413"/>
    <lineage>
        <taxon>Eukaryota</taxon>
        <taxon>Viridiplantae</taxon>
        <taxon>Streptophyta</taxon>
        <taxon>Embryophyta</taxon>
        <taxon>Tracheophyta</taxon>
        <taxon>Spermatophyta</taxon>
        <taxon>Magnoliopsida</taxon>
        <taxon>eudicotyledons</taxon>
        <taxon>Gunneridae</taxon>
        <taxon>Pentapetalae</taxon>
        <taxon>rosids</taxon>
        <taxon>malvids</taxon>
        <taxon>Sapindales</taxon>
        <taxon>Sapindaceae</taxon>
        <taxon>Hippocastanoideae</taxon>
        <taxon>Acereae</taxon>
        <taxon>Acer</taxon>
    </lineage>
</organism>
<proteinExistence type="predicted"/>
<feature type="domain" description="BED-type" evidence="7">
    <location>
        <begin position="174"/>
        <end position="230"/>
    </location>
</feature>
<keyword evidence="9" id="KW-1185">Reference proteome</keyword>
<evidence type="ECO:0000313" key="9">
    <source>
        <dbReference type="Proteomes" id="UP000323000"/>
    </source>
</evidence>
<dbReference type="InterPro" id="IPR003656">
    <property type="entry name" value="Znf_BED"/>
</dbReference>
<dbReference type="EMBL" id="VAHF01000013">
    <property type="protein sequence ID" value="TXG47275.1"/>
    <property type="molecule type" value="Genomic_DNA"/>
</dbReference>
<feature type="region of interest" description="Disordered" evidence="6">
    <location>
        <begin position="218"/>
        <end position="242"/>
    </location>
</feature>
<accession>A0A5C7GRT9</accession>
<keyword evidence="2 4" id="KW-0863">Zinc-finger</keyword>
<evidence type="ECO:0000259" key="7">
    <source>
        <dbReference type="PROSITE" id="PS50808"/>
    </source>
</evidence>
<evidence type="ECO:0000313" key="8">
    <source>
        <dbReference type="EMBL" id="TXG47275.1"/>
    </source>
</evidence>
<dbReference type="AlphaFoldDB" id="A0A5C7GRT9"/>
<sequence>MLFTPDMCRALVEVRDPRSGEDHLLETHDQTLGSGCVATARRLSCDGDGHRGSRDPRKFERRRGSPLRISLGSIGREEVFGSMSWSSGSFTSEYLVSYFNDNSNQTQEISQIGQQNDDMQFSMGGQGQGQGSLNATEDNSNQTQEISQIGEQNVVKETVGLDLGSRSSNKKQKKLRSDVWNHFEKRTDENGKEWAICNICKKLYYGSSKMGTTHLKNHYKSCGKKKSNEGGGSASGDKPAENSVMDQQLNCSVPSISMAISMHIRSGKLTPQQAALVAQKFNMRSGMIGGPQSSIAGMSGPRQQMLPGSAGLSSMLAQNLNQANMNPLQRTTMGPMGPMGLPKLIPGINHYMNQQQQQQQIQQLQQIQLQQQQQIQQLQQQIQQLQQSQQTQPQQL</sequence>
<keyword evidence="3" id="KW-0862">Zinc</keyword>
<dbReference type="OrthoDB" id="1678528at2759"/>
<evidence type="ECO:0000256" key="6">
    <source>
        <dbReference type="SAM" id="MobiDB-lite"/>
    </source>
</evidence>
<evidence type="ECO:0000256" key="1">
    <source>
        <dbReference type="ARBA" id="ARBA00022723"/>
    </source>
</evidence>
<dbReference type="GO" id="GO:0008270">
    <property type="term" value="F:zinc ion binding"/>
    <property type="evidence" value="ECO:0007669"/>
    <property type="project" value="UniProtKB-KW"/>
</dbReference>
<dbReference type="InterPro" id="IPR036236">
    <property type="entry name" value="Znf_C2H2_sf"/>
</dbReference>
<dbReference type="PROSITE" id="PS50808">
    <property type="entry name" value="ZF_BED"/>
    <property type="match status" value="1"/>
</dbReference>
<keyword evidence="5" id="KW-0175">Coiled coil</keyword>
<gene>
    <name evidence="8" type="ORF">EZV62_026569</name>
</gene>
<evidence type="ECO:0000256" key="3">
    <source>
        <dbReference type="ARBA" id="ARBA00022833"/>
    </source>
</evidence>
<feature type="region of interest" description="Disordered" evidence="6">
    <location>
        <begin position="118"/>
        <end position="151"/>
    </location>
</feature>
<evidence type="ECO:0000256" key="2">
    <source>
        <dbReference type="ARBA" id="ARBA00022771"/>
    </source>
</evidence>
<evidence type="ECO:0000256" key="4">
    <source>
        <dbReference type="PROSITE-ProRule" id="PRU00027"/>
    </source>
</evidence>